<gene>
    <name evidence="1" type="ORF">UY48_C0030G0002</name>
</gene>
<dbReference type="EMBL" id="LCQD01000030">
    <property type="protein sequence ID" value="KKW10795.1"/>
    <property type="molecule type" value="Genomic_DNA"/>
</dbReference>
<evidence type="ECO:0000313" key="1">
    <source>
        <dbReference type="EMBL" id="KKW10795.1"/>
    </source>
</evidence>
<name>A0A0G1VWT9_9BACT</name>
<sequence length="103" mass="10781">MPVPENYTVRLFNAVGQPQTNLASNAHDIGAYINVGVQTVGTLAGADSLQLQQSNDGITWVSLGAAITAAGIREDQGFCRFIRGSLTLDTSASCTVWLSAKPA</sequence>
<dbReference type="AlphaFoldDB" id="A0A0G1VWT9"/>
<proteinExistence type="predicted"/>
<evidence type="ECO:0000313" key="2">
    <source>
        <dbReference type="Proteomes" id="UP000034588"/>
    </source>
</evidence>
<accession>A0A0G1VWT9</accession>
<comment type="caution">
    <text evidence="1">The sequence shown here is derived from an EMBL/GenBank/DDBJ whole genome shotgun (WGS) entry which is preliminary data.</text>
</comment>
<organism evidence="1 2">
    <name type="scientific">Candidatus Gottesmanbacteria bacterium GW2011_GWB1_49_7</name>
    <dbReference type="NCBI Taxonomy" id="1618448"/>
    <lineage>
        <taxon>Bacteria</taxon>
        <taxon>Candidatus Gottesmaniibacteriota</taxon>
    </lineage>
</organism>
<protein>
    <submittedName>
        <fullName evidence="1">Uncharacterized protein</fullName>
    </submittedName>
</protein>
<dbReference type="Proteomes" id="UP000034588">
    <property type="component" value="Unassembled WGS sequence"/>
</dbReference>
<reference evidence="1 2" key="1">
    <citation type="journal article" date="2015" name="Nature">
        <title>rRNA introns, odd ribosomes, and small enigmatic genomes across a large radiation of phyla.</title>
        <authorList>
            <person name="Brown C.T."/>
            <person name="Hug L.A."/>
            <person name="Thomas B.C."/>
            <person name="Sharon I."/>
            <person name="Castelle C.J."/>
            <person name="Singh A."/>
            <person name="Wilkins M.J."/>
            <person name="Williams K.H."/>
            <person name="Banfield J.F."/>
        </authorList>
    </citation>
    <scope>NUCLEOTIDE SEQUENCE [LARGE SCALE GENOMIC DNA]</scope>
</reference>